<dbReference type="InterPro" id="IPR036852">
    <property type="entry name" value="Peptidase_S8/S53_dom_sf"/>
</dbReference>
<dbReference type="InterPro" id="IPR023827">
    <property type="entry name" value="Peptidase_S8_Asp-AS"/>
</dbReference>
<evidence type="ECO:0000256" key="8">
    <source>
        <dbReference type="PROSITE-ProRule" id="PRU01240"/>
    </source>
</evidence>
<dbReference type="InterPro" id="IPR050131">
    <property type="entry name" value="Peptidase_S8_subtilisin-like"/>
</dbReference>
<dbReference type="InterPro" id="IPR003137">
    <property type="entry name" value="PA_domain"/>
</dbReference>
<evidence type="ECO:0000256" key="6">
    <source>
        <dbReference type="ARBA" id="ARBA00022801"/>
    </source>
</evidence>
<feature type="domain" description="PA" evidence="12">
    <location>
        <begin position="431"/>
        <end position="493"/>
    </location>
</feature>
<feature type="active site" description="Charge relay system" evidence="8">
    <location>
        <position position="580"/>
    </location>
</feature>
<evidence type="ECO:0000259" key="11">
    <source>
        <dbReference type="Pfam" id="PF00082"/>
    </source>
</evidence>
<keyword evidence="4 8" id="KW-0645">Protease</keyword>
<dbReference type="PRINTS" id="PR00723">
    <property type="entry name" value="SUBTILISIN"/>
</dbReference>
<dbReference type="Gene3D" id="3.40.50.200">
    <property type="entry name" value="Peptidase S8/S53 domain"/>
    <property type="match status" value="1"/>
</dbReference>
<dbReference type="Proteomes" id="UP001595699">
    <property type="component" value="Unassembled WGS sequence"/>
</dbReference>
<dbReference type="PROSITE" id="PS51892">
    <property type="entry name" value="SUBTILASE"/>
    <property type="match status" value="1"/>
</dbReference>
<evidence type="ECO:0000256" key="1">
    <source>
        <dbReference type="ARBA" id="ARBA00011073"/>
    </source>
</evidence>
<protein>
    <submittedName>
        <fullName evidence="13">S8 family serine peptidase</fullName>
    </submittedName>
</protein>
<feature type="active site" description="Charge relay system" evidence="8">
    <location>
        <position position="272"/>
    </location>
</feature>
<evidence type="ECO:0000256" key="2">
    <source>
        <dbReference type="ARBA" id="ARBA00022512"/>
    </source>
</evidence>
<sequence length="1041" mass="106686">MRIPKFRLLAGGAIAALVGATLLPSTAAGAPPPLGDQLAIPGGKVTATFGKSADLDPSLRTAKGTVNVTVGLADASLAEQVVASGNTLSKSQQQQYVNGLKAKQSTVGSAIKGLGGRERARLQKSLNSVVVAIDASKVDEVAAIPGVESVRRLYNYQLDLSETVPYIGATALHERNPTLTGKGIRVAVLDSGIDYTHVRFGGAGTAQAYADAYGTSVTDPKTTTPDGLFPTSKVIGGFDFVGEKWPNGPIEPDPDPIDCGTSAIAAPCAGGHGSHVASIIAGNNGVAPDAKLYMAKVCSAVSSSCDGPAILQGIEFALDPNGDGDVSDAADVVNLSLGSPYGQPEDDSSAALANAIELGVVVVTSSGNSGDKPYITGSPGSTPGIIATAQTNVPSARHFVLRIGSDVHKNTNVVDWAPITTGFTGDVKYGATAADQLGCEAYPSGFFAGKVALLDRGTCSISIKVDNAADAGAIGVLVANNAPGAAPSFSFGGPATFDPQQTLIIGQEHGTTIKAALASGPVTAAVDPADAVSLKGSMVATSSRGPNYATEIKPDIGAPGASVSAEAGTGTGETAFGGTSGAAPMVAGSAALLRQAYPKRDPLEIKAALQNNADTDILINPVTQPGVLAEISRVGAGEVRVDAAADAKVAAWDDDEPTAGLSFGFQPANDDVVVRKTVRVRNYSSQSRTFQLGSSFRYANDEANGAVELDTPASVTVPGNRTKTFRVTMRIDADKLPDWGLDSGPNGATGSLLAGNEYDGYLTLSHQGEQISLPWHVLPHRNADIEADEVVRLRNGAASVQIRNVTRSGQPGELAVFGLMGQSPRIPKAELPKPGGNRAVVDLRSTGVRAGGDVMQFAVNTFNEHEHASAPGQFRIQLDTNRDGTADWTVFNADLTVGSTGQYDGRNVVWIQQVGSTTANAFFFTDADLNSANTILTVPLAAVGLTPTTTFDYTVQGVDSYFTNAVTDQIAGLTFTPSTPRFVPSLYDFTVAAGARTTLGVSAPAGGAAASPSQTGLLLMKRDAPDGAEADVVKVVAQSVS</sequence>
<evidence type="ECO:0000256" key="3">
    <source>
        <dbReference type="ARBA" id="ARBA00022525"/>
    </source>
</evidence>
<keyword evidence="6 8" id="KW-0378">Hydrolase</keyword>
<evidence type="ECO:0000259" key="12">
    <source>
        <dbReference type="Pfam" id="PF02225"/>
    </source>
</evidence>
<dbReference type="Gene3D" id="3.50.30.30">
    <property type="match status" value="1"/>
</dbReference>
<keyword evidence="14" id="KW-1185">Reference proteome</keyword>
<proteinExistence type="inferred from homology"/>
<keyword evidence="7 8" id="KW-0720">Serine protease</keyword>
<gene>
    <name evidence="13" type="ORF">ACFOUW_17375</name>
</gene>
<dbReference type="PANTHER" id="PTHR43806:SF11">
    <property type="entry name" value="CEREVISIN-RELATED"/>
    <property type="match status" value="1"/>
</dbReference>
<feature type="signal peptide" evidence="10">
    <location>
        <begin position="1"/>
        <end position="30"/>
    </location>
</feature>
<keyword evidence="5 10" id="KW-0732">Signal</keyword>
<comment type="caution">
    <text evidence="13">The sequence shown here is derived from an EMBL/GenBank/DDBJ whole genome shotgun (WGS) entry which is preliminary data.</text>
</comment>
<dbReference type="EMBL" id="JBHRZH010000015">
    <property type="protein sequence ID" value="MFC3762618.1"/>
    <property type="molecule type" value="Genomic_DNA"/>
</dbReference>
<evidence type="ECO:0000256" key="5">
    <source>
        <dbReference type="ARBA" id="ARBA00022729"/>
    </source>
</evidence>
<name>A0ABV7YCT4_9ACTN</name>
<dbReference type="PANTHER" id="PTHR43806">
    <property type="entry name" value="PEPTIDASE S8"/>
    <property type="match status" value="1"/>
</dbReference>
<accession>A0ABV7YCT4</accession>
<dbReference type="CDD" id="cd07474">
    <property type="entry name" value="Peptidases_S8_subtilisin_Vpr-like"/>
    <property type="match status" value="1"/>
</dbReference>
<dbReference type="InterPro" id="IPR000209">
    <property type="entry name" value="Peptidase_S8/S53_dom"/>
</dbReference>
<keyword evidence="3" id="KW-0964">Secreted</keyword>
<feature type="active site" description="Charge relay system" evidence="8">
    <location>
        <position position="190"/>
    </location>
</feature>
<evidence type="ECO:0000313" key="13">
    <source>
        <dbReference type="EMBL" id="MFC3762618.1"/>
    </source>
</evidence>
<dbReference type="Pfam" id="PF02225">
    <property type="entry name" value="PA"/>
    <property type="match status" value="1"/>
</dbReference>
<dbReference type="InterPro" id="IPR022398">
    <property type="entry name" value="Peptidase_S8_His-AS"/>
</dbReference>
<dbReference type="PROSITE" id="PS00138">
    <property type="entry name" value="SUBTILASE_SER"/>
    <property type="match status" value="1"/>
</dbReference>
<dbReference type="InterPro" id="IPR023828">
    <property type="entry name" value="Peptidase_S8_Ser-AS"/>
</dbReference>
<evidence type="ECO:0000256" key="7">
    <source>
        <dbReference type="ARBA" id="ARBA00022825"/>
    </source>
</evidence>
<organism evidence="13 14">
    <name type="scientific">Tenggerimyces flavus</name>
    <dbReference type="NCBI Taxonomy" id="1708749"/>
    <lineage>
        <taxon>Bacteria</taxon>
        <taxon>Bacillati</taxon>
        <taxon>Actinomycetota</taxon>
        <taxon>Actinomycetes</taxon>
        <taxon>Propionibacteriales</taxon>
        <taxon>Nocardioidaceae</taxon>
        <taxon>Tenggerimyces</taxon>
    </lineage>
</organism>
<dbReference type="InterPro" id="IPR034213">
    <property type="entry name" value="S8_Vpr-like"/>
</dbReference>
<reference evidence="14" key="1">
    <citation type="journal article" date="2019" name="Int. J. Syst. Evol. Microbiol.">
        <title>The Global Catalogue of Microorganisms (GCM) 10K type strain sequencing project: providing services to taxonomists for standard genome sequencing and annotation.</title>
        <authorList>
            <consortium name="The Broad Institute Genomics Platform"/>
            <consortium name="The Broad Institute Genome Sequencing Center for Infectious Disease"/>
            <person name="Wu L."/>
            <person name="Ma J."/>
        </authorList>
    </citation>
    <scope>NUCLEOTIDE SEQUENCE [LARGE SCALE GENOMIC DNA]</scope>
    <source>
        <strain evidence="14">CGMCC 4.7241</strain>
    </source>
</reference>
<dbReference type="SUPFAM" id="SSF52025">
    <property type="entry name" value="PA domain"/>
    <property type="match status" value="1"/>
</dbReference>
<feature type="chain" id="PRO_5046634377" evidence="10">
    <location>
        <begin position="31"/>
        <end position="1041"/>
    </location>
</feature>
<evidence type="ECO:0000256" key="4">
    <source>
        <dbReference type="ARBA" id="ARBA00022670"/>
    </source>
</evidence>
<dbReference type="InterPro" id="IPR015500">
    <property type="entry name" value="Peptidase_S8_subtilisin-rel"/>
</dbReference>
<evidence type="ECO:0000313" key="14">
    <source>
        <dbReference type="Proteomes" id="UP001595699"/>
    </source>
</evidence>
<dbReference type="PROSITE" id="PS00137">
    <property type="entry name" value="SUBTILASE_HIS"/>
    <property type="match status" value="1"/>
</dbReference>
<evidence type="ECO:0000256" key="9">
    <source>
        <dbReference type="RuleBase" id="RU003355"/>
    </source>
</evidence>
<comment type="similarity">
    <text evidence="1 8 9">Belongs to the peptidase S8 family.</text>
</comment>
<feature type="domain" description="Peptidase S8/S53" evidence="11">
    <location>
        <begin position="181"/>
        <end position="615"/>
    </location>
</feature>
<dbReference type="InterPro" id="IPR046450">
    <property type="entry name" value="PA_dom_sf"/>
</dbReference>
<dbReference type="RefSeq" id="WP_205118897.1">
    <property type="nucleotide sequence ID" value="NZ_JAFBCM010000001.1"/>
</dbReference>
<dbReference type="CDD" id="cd04818">
    <property type="entry name" value="PA_subtilisin_1"/>
    <property type="match status" value="1"/>
</dbReference>
<evidence type="ECO:0000256" key="10">
    <source>
        <dbReference type="SAM" id="SignalP"/>
    </source>
</evidence>
<keyword evidence="2" id="KW-0134">Cell wall</keyword>
<dbReference type="SUPFAM" id="SSF52743">
    <property type="entry name" value="Subtilisin-like"/>
    <property type="match status" value="1"/>
</dbReference>
<dbReference type="Pfam" id="PF00082">
    <property type="entry name" value="Peptidase_S8"/>
    <property type="match status" value="1"/>
</dbReference>
<dbReference type="PROSITE" id="PS00136">
    <property type="entry name" value="SUBTILASE_ASP"/>
    <property type="match status" value="1"/>
</dbReference>